<evidence type="ECO:0000256" key="6">
    <source>
        <dbReference type="HAMAP-Rule" id="MF_01246"/>
    </source>
</evidence>
<keyword evidence="2 6" id="KW-0479">Metal-binding</keyword>
<proteinExistence type="inferred from homology"/>
<organism evidence="7 8">
    <name type="scientific">Caloranaerobacter azorensis H53214</name>
    <dbReference type="NCBI Taxonomy" id="1156417"/>
    <lineage>
        <taxon>Bacteria</taxon>
        <taxon>Bacillati</taxon>
        <taxon>Bacillota</taxon>
        <taxon>Tissierellia</taxon>
        <taxon>Tissierellales</taxon>
        <taxon>Thermohalobacteraceae</taxon>
        <taxon>Caloranaerobacter</taxon>
    </lineage>
</organism>
<name>A0A096DKC2_9FIRM</name>
<dbReference type="EMBL" id="AZTB01000063">
    <property type="protein sequence ID" value="KGG79731.1"/>
    <property type="molecule type" value="Genomic_DNA"/>
</dbReference>
<dbReference type="GO" id="GO:0016811">
    <property type="term" value="F:hydrolase activity, acting on carbon-nitrogen (but not peptide) bonds, in linear amides"/>
    <property type="evidence" value="ECO:0007669"/>
    <property type="project" value="UniProtKB-UniRule"/>
</dbReference>
<feature type="binding site" evidence="6">
    <location>
        <position position="125"/>
    </location>
    <ligand>
        <name>Mg(2+)</name>
        <dbReference type="ChEBI" id="CHEBI:18420"/>
    </ligand>
</feature>
<sequence>MKKLIINADDFGLADGCNRGIIDAMKNGIVTSTTVMINMPKAVEAIDLAKKVGIKEMGVHLTLTCGKPLLSKEEVPSLVDENGRFYRRVAKLLPLVNLEEVEKELRAQIDEFLKTGLKLTHLDSHHHVHMYDGIKEIVSKLAKEYCVSVRHPDEKTKEYLSKLGIRTTDFFSMNFYGKDATLENLKRIIKQFPEGTIEIMTHPAYVDEKLKNISSYNVNRAKELEILTSVEIKEWIEKEGIKLINFDGLEV</sequence>
<comment type="caution">
    <text evidence="7">The sequence shown here is derived from an EMBL/GenBank/DDBJ whole genome shotgun (WGS) entry which is preliminary data.</text>
</comment>
<dbReference type="GO" id="GO:0019213">
    <property type="term" value="F:deacetylase activity"/>
    <property type="evidence" value="ECO:0007669"/>
    <property type="project" value="TreeGrafter"/>
</dbReference>
<keyword evidence="4 6" id="KW-0460">Magnesium</keyword>
<evidence type="ECO:0000256" key="4">
    <source>
        <dbReference type="ARBA" id="ARBA00022842"/>
    </source>
</evidence>
<evidence type="ECO:0000256" key="1">
    <source>
        <dbReference type="ARBA" id="ARBA00001946"/>
    </source>
</evidence>
<comment type="cofactor">
    <cofactor evidence="1 6">
        <name>Mg(2+)</name>
        <dbReference type="ChEBI" id="CHEBI:18420"/>
    </cofactor>
</comment>
<comment type="similarity">
    <text evidence="6">Belongs to the YdjC deacetylase family.</text>
</comment>
<dbReference type="PANTHER" id="PTHR31609:SF1">
    <property type="entry name" value="CARBOHYDRATE DEACETYLASE"/>
    <property type="match status" value="1"/>
</dbReference>
<dbReference type="HAMAP" id="MF_01246">
    <property type="entry name" value="COD"/>
    <property type="match status" value="1"/>
</dbReference>
<evidence type="ECO:0000313" key="7">
    <source>
        <dbReference type="EMBL" id="KGG79731.1"/>
    </source>
</evidence>
<dbReference type="STRING" id="1156417.Y919_10255"/>
<feature type="binding site" evidence="6">
    <location>
        <position position="60"/>
    </location>
    <ligand>
        <name>Mg(2+)</name>
        <dbReference type="ChEBI" id="CHEBI:18420"/>
    </ligand>
</feature>
<reference evidence="7 8" key="1">
    <citation type="submission" date="2013-12" db="EMBL/GenBank/DDBJ databases">
        <title>Draft genome sequence of Caloranaerobacter sp. H53214.</title>
        <authorList>
            <person name="Jiang L.J."/>
            <person name="Shao Z.Z."/>
            <person name="Long M.N."/>
        </authorList>
    </citation>
    <scope>NUCLEOTIDE SEQUENCE [LARGE SCALE GENOMIC DNA]</scope>
    <source>
        <strain evidence="7 8">H53214</strain>
    </source>
</reference>
<dbReference type="GO" id="GO:0000272">
    <property type="term" value="P:polysaccharide catabolic process"/>
    <property type="evidence" value="ECO:0007669"/>
    <property type="project" value="InterPro"/>
</dbReference>
<gene>
    <name evidence="7" type="ORF">Y919_10255</name>
</gene>
<dbReference type="EC" id="3.5.1.-" evidence="6"/>
<evidence type="ECO:0000256" key="5">
    <source>
        <dbReference type="ARBA" id="ARBA00023277"/>
    </source>
</evidence>
<dbReference type="CDD" id="cd10803">
    <property type="entry name" value="YdjC_EF3048_like"/>
    <property type="match status" value="1"/>
</dbReference>
<dbReference type="GO" id="GO:0046872">
    <property type="term" value="F:metal ion binding"/>
    <property type="evidence" value="ECO:0007669"/>
    <property type="project" value="UniProtKB-KW"/>
</dbReference>
<dbReference type="InterPro" id="IPR022948">
    <property type="entry name" value="COD_ChbG_bac"/>
</dbReference>
<dbReference type="PANTHER" id="PTHR31609">
    <property type="entry name" value="YDJC DEACETYLASE FAMILY MEMBER"/>
    <property type="match status" value="1"/>
</dbReference>
<dbReference type="InterPro" id="IPR011330">
    <property type="entry name" value="Glyco_hydro/deAcase_b/a-brl"/>
</dbReference>
<dbReference type="Pfam" id="PF04794">
    <property type="entry name" value="YdjC"/>
    <property type="match status" value="1"/>
</dbReference>
<keyword evidence="5 6" id="KW-0119">Carbohydrate metabolism</keyword>
<dbReference type="Proteomes" id="UP000029622">
    <property type="component" value="Unassembled WGS sequence"/>
</dbReference>
<evidence type="ECO:0000256" key="2">
    <source>
        <dbReference type="ARBA" id="ARBA00022723"/>
    </source>
</evidence>
<keyword evidence="3 6" id="KW-0378">Hydrolase</keyword>
<comment type="subunit">
    <text evidence="6">Homodimer.</text>
</comment>
<dbReference type="SUPFAM" id="SSF88713">
    <property type="entry name" value="Glycoside hydrolase/deacetylase"/>
    <property type="match status" value="1"/>
</dbReference>
<evidence type="ECO:0000256" key="3">
    <source>
        <dbReference type="ARBA" id="ARBA00022801"/>
    </source>
</evidence>
<protein>
    <recommendedName>
        <fullName evidence="6">Carbohydrate deacetylase</fullName>
        <ecNumber evidence="6">3.5.1.-</ecNumber>
    </recommendedName>
</protein>
<dbReference type="Gene3D" id="3.20.20.370">
    <property type="entry name" value="Glycoside hydrolase/deacetylase"/>
    <property type="match status" value="1"/>
</dbReference>
<dbReference type="InterPro" id="IPR006879">
    <property type="entry name" value="YdjC-like"/>
</dbReference>
<dbReference type="NCBIfam" id="NF002559">
    <property type="entry name" value="PRK02134.1"/>
    <property type="match status" value="1"/>
</dbReference>
<dbReference type="RefSeq" id="WP_035164471.1">
    <property type="nucleotide sequence ID" value="NZ_AZTB01000063.1"/>
</dbReference>
<accession>A0A096DKC2</accession>
<evidence type="ECO:0000313" key="8">
    <source>
        <dbReference type="Proteomes" id="UP000029622"/>
    </source>
</evidence>
<dbReference type="AlphaFoldDB" id="A0A096DKC2"/>
<comment type="function">
    <text evidence="6">Probably catalyzes the deacetylation of acetylated carbohydrates an important step in the degradation of oligosaccharides.</text>
</comment>